<evidence type="ECO:0000313" key="1">
    <source>
        <dbReference type="EMBL" id="KAI8439272.1"/>
    </source>
</evidence>
<dbReference type="EMBL" id="CM046123">
    <property type="protein sequence ID" value="KAI8439272.1"/>
    <property type="molecule type" value="Genomic_DNA"/>
</dbReference>
<reference evidence="1 2" key="1">
    <citation type="journal article" date="2022" name="Genome Biol. Evol.">
        <title>The Spruce Budworm Genome: Reconstructing the Evolutionary History of Antifreeze Proteins.</title>
        <authorList>
            <person name="Beliveau C."/>
            <person name="Gagne P."/>
            <person name="Picq S."/>
            <person name="Vernygora O."/>
            <person name="Keeling C.I."/>
            <person name="Pinkney K."/>
            <person name="Doucet D."/>
            <person name="Wen F."/>
            <person name="Johnston J.S."/>
            <person name="Maaroufi H."/>
            <person name="Boyle B."/>
            <person name="Laroche J."/>
            <person name="Dewar K."/>
            <person name="Juretic N."/>
            <person name="Blackburn G."/>
            <person name="Nisole A."/>
            <person name="Brunet B."/>
            <person name="Brandao M."/>
            <person name="Lumley L."/>
            <person name="Duan J."/>
            <person name="Quan G."/>
            <person name="Lucarotti C.J."/>
            <person name="Roe A.D."/>
            <person name="Sperling F.A.H."/>
            <person name="Levesque R.C."/>
            <person name="Cusson M."/>
        </authorList>
    </citation>
    <scope>NUCLEOTIDE SEQUENCE [LARGE SCALE GENOMIC DNA]</scope>
    <source>
        <strain evidence="1">Glfc:IPQL:Cfum</strain>
    </source>
</reference>
<name>A0ACC0KSM0_CHOFU</name>
<protein>
    <submittedName>
        <fullName evidence="1">Uncharacterized protein</fullName>
    </submittedName>
</protein>
<organism evidence="1 2">
    <name type="scientific">Choristoneura fumiferana</name>
    <name type="common">Spruce budworm moth</name>
    <name type="synonym">Archips fumiferana</name>
    <dbReference type="NCBI Taxonomy" id="7141"/>
    <lineage>
        <taxon>Eukaryota</taxon>
        <taxon>Metazoa</taxon>
        <taxon>Ecdysozoa</taxon>
        <taxon>Arthropoda</taxon>
        <taxon>Hexapoda</taxon>
        <taxon>Insecta</taxon>
        <taxon>Pterygota</taxon>
        <taxon>Neoptera</taxon>
        <taxon>Endopterygota</taxon>
        <taxon>Lepidoptera</taxon>
        <taxon>Glossata</taxon>
        <taxon>Ditrysia</taxon>
        <taxon>Tortricoidea</taxon>
        <taxon>Tortricidae</taxon>
        <taxon>Tortricinae</taxon>
        <taxon>Choristoneura</taxon>
    </lineage>
</organism>
<evidence type="ECO:0000313" key="2">
    <source>
        <dbReference type="Proteomes" id="UP001064048"/>
    </source>
</evidence>
<sequence>MVINVGINGFGRIGRVIFRTCCQHPDIEVAAINDPAIELPYICYLIKFDSTHGKYKGNISYEDNVIKINDHSIMVFHQKAPCDIPWQKADVQYVIEASGMFTNMEKASGHLASDGVRRVLVTAPSSDVPMLILGVNQDRISSDVKVVSCTSSTLYCLAPIIKLLQDAFGVGEGFVTSIHAMTPSLKPLDGLCIRGKHWRDHRSIHQNIIPAATGACKALGRIIPAVRDKLAGLAFRVPIVNVSVLDLCIRLNKSTTIKEITECIEKVKDPILQDVIQVSKEQAVSSDFIGDSHSCTVDVDSSLQLRPNFFKLICWKSKDTTENENLHNYLSLNGNNSPLQEKTEVEEKSTKDHVRKSVTELLKQCNTNDSETVDPESVKVVTADLLNRRLSKIEIVDEKLKQRNIVLVEHVNEDTKFETNTNKDDMVPSHAGDYCETAYQNITRNEDEEEEEGSNSHDSIKIVSEMTSLCDSPVNTVTTVSNNDTYRSKQDIYDKLDSVSVSGSENSFQMLEKKSQIINITDLTYSLDDLARLDKICRIIEISDELSDKLFAPLDDRSDGGTSKHKWSFNDLCKRIKLDEFCNNVFGKTSM</sequence>
<accession>A0ACC0KSM0</accession>
<dbReference type="Proteomes" id="UP001064048">
    <property type="component" value="Chromosome 23"/>
</dbReference>
<gene>
    <name evidence="1" type="ORF">MSG28_013109</name>
</gene>
<keyword evidence="2" id="KW-1185">Reference proteome</keyword>
<proteinExistence type="predicted"/>
<comment type="caution">
    <text evidence="1">The sequence shown here is derived from an EMBL/GenBank/DDBJ whole genome shotgun (WGS) entry which is preliminary data.</text>
</comment>